<accession>E6QPA3</accession>
<comment type="caution">
    <text evidence="1">The sequence shown here is derived from an EMBL/GenBank/DDBJ whole genome shotgun (WGS) entry which is preliminary data.</text>
</comment>
<protein>
    <submittedName>
        <fullName evidence="1">Putative Lytic transglycosylase</fullName>
    </submittedName>
</protein>
<dbReference type="EMBL" id="CABQ01000313">
    <property type="protein sequence ID" value="CBI09074.1"/>
    <property type="molecule type" value="Genomic_DNA"/>
</dbReference>
<gene>
    <name evidence="1" type="ORF">CARN6_2621</name>
</gene>
<organism evidence="1">
    <name type="scientific">mine drainage metagenome</name>
    <dbReference type="NCBI Taxonomy" id="410659"/>
    <lineage>
        <taxon>unclassified sequences</taxon>
        <taxon>metagenomes</taxon>
        <taxon>ecological metagenomes</taxon>
    </lineage>
</organism>
<dbReference type="AlphaFoldDB" id="E6QPA3"/>
<sequence>MLAPLTLALAISRCTVAEPPLLRAAQVGVVDVESTGHAWAIHDDNDGIGYYPTSYAAAVALATRLVAHDRAIHGRGVDLGIAQIDDANLTRYGLTIASALLACPNLHASSIMLTRIYGEEQAALANVPDPQRSWAALDRTLRVYNSGSAHGPIEYPVAVEAALEGHYVEEALADLGTLPPVAPDMHDASRAIARSPRASSLMFGSDLVTINPPPAHNGVIAVPPRR</sequence>
<reference evidence="1" key="1">
    <citation type="submission" date="2009-10" db="EMBL/GenBank/DDBJ databases">
        <title>Diversity of trophic interactions inside an arsenic-rich microbial ecosystem.</title>
        <authorList>
            <person name="Bertin P.N."/>
            <person name="Heinrich-Salmeron A."/>
            <person name="Pelletier E."/>
            <person name="Goulhen-Chollet F."/>
            <person name="Arsene-Ploetze F."/>
            <person name="Gallien S."/>
            <person name="Calteau A."/>
            <person name="Vallenet D."/>
            <person name="Casiot C."/>
            <person name="Chane-Woon-Ming B."/>
            <person name="Giloteaux L."/>
            <person name="Barakat M."/>
            <person name="Bonnefoy V."/>
            <person name="Bruneel O."/>
            <person name="Chandler M."/>
            <person name="Cleiss J."/>
            <person name="Duran R."/>
            <person name="Elbaz-Poulichet F."/>
            <person name="Fonknechten N."/>
            <person name="Lauga B."/>
            <person name="Mornico D."/>
            <person name="Ortet P."/>
            <person name="Schaeffer C."/>
            <person name="Siguier P."/>
            <person name="Alexander Thil Smith A."/>
            <person name="Van Dorsselaer A."/>
            <person name="Weissenbach J."/>
            <person name="Medigue C."/>
            <person name="Le Paslier D."/>
        </authorList>
    </citation>
    <scope>NUCLEOTIDE SEQUENCE</scope>
</reference>
<name>E6QPA3_9ZZZZ</name>
<evidence type="ECO:0000313" key="1">
    <source>
        <dbReference type="EMBL" id="CBI09074.1"/>
    </source>
</evidence>
<proteinExistence type="predicted"/>